<feature type="transmembrane region" description="Helical" evidence="1">
    <location>
        <begin position="165"/>
        <end position="184"/>
    </location>
</feature>
<keyword evidence="3" id="KW-1185">Reference proteome</keyword>
<organism evidence="2 3">
    <name type="scientific">Agromyces fucosus</name>
    <dbReference type="NCBI Taxonomy" id="41985"/>
    <lineage>
        <taxon>Bacteria</taxon>
        <taxon>Bacillati</taxon>
        <taxon>Actinomycetota</taxon>
        <taxon>Actinomycetes</taxon>
        <taxon>Micrococcales</taxon>
        <taxon>Microbacteriaceae</taxon>
        <taxon>Agromyces</taxon>
    </lineage>
</organism>
<keyword evidence="1" id="KW-1133">Transmembrane helix</keyword>
<feature type="transmembrane region" description="Helical" evidence="1">
    <location>
        <begin position="415"/>
        <end position="437"/>
    </location>
</feature>
<feature type="transmembrane region" description="Helical" evidence="1">
    <location>
        <begin position="375"/>
        <end position="395"/>
    </location>
</feature>
<evidence type="ECO:0000313" key="3">
    <source>
        <dbReference type="Proteomes" id="UP000292935"/>
    </source>
</evidence>
<evidence type="ECO:0000313" key="2">
    <source>
        <dbReference type="EMBL" id="RXZ51031.1"/>
    </source>
</evidence>
<evidence type="ECO:0000256" key="1">
    <source>
        <dbReference type="SAM" id="Phobius"/>
    </source>
</evidence>
<feature type="transmembrane region" description="Helical" evidence="1">
    <location>
        <begin position="191"/>
        <end position="208"/>
    </location>
</feature>
<dbReference type="InterPro" id="IPR046671">
    <property type="entry name" value="DUF6541"/>
</dbReference>
<comment type="caution">
    <text evidence="2">The sequence shown here is derived from an EMBL/GenBank/DDBJ whole genome shotgun (WGS) entry which is preliminary data.</text>
</comment>
<protein>
    <recommendedName>
        <fullName evidence="4">Glycosyltransferase RgtA/B/C/D-like domain-containing protein</fullName>
    </recommendedName>
</protein>
<sequence length="626" mass="64835">MVVVAAAPAVSLGMLAIATLALPAIGIQWSPASAGIVCILLVCAAVGVRAWFPAFREPKGGPDGRATMFGFAVGAVIAAVSIGWRLTAAIGQPENLSQTFDNVFHLNAAEYIVMSGDASPLTLSSLTFAVDGGGSFYPGLWHAIVALVAEGTGASIPLSANAVDVLLAALVWPLSAALLVRILFGSSWAGQVATGLVTGCFALFPFLLLDFGIVAPYALSVAALPAALAWMVALLGLGNAAPAERPALWIAAGLSSIGVALAHPGGVIALLVLIAPAAVVAFGAWWRRTRMSGTPLRTRVLALVGALVLLVGAAAVFVVVRPTREAAFWGPPMSFDAAFTSILQSSEAFRAPALFLSVAIAVGLIAVWALKQQRWLSVSFLLVLFIYVIVAALHVGRLRYLLTGTWYSDIYRIAALIPVVAVPLLVAGCLWGGHLLGLGIERWKRKMPSLGPIRPGTVSAVTATVLALVVAVLAQTGAALASASSSITAVYATTDDSALLSADERALLDRIADEVPADGVVVGNAWTGASLSSAIGQRRALVPHIFATLDPDTRLILDQLDTAEPGSEVCEAVRRQNVTHVLDFGAREVHGGLHEIGGLDDLDSSSAVELVDEQGEARLYRVVGCG</sequence>
<accession>A0A4Q2JRS8</accession>
<dbReference type="Proteomes" id="UP000292935">
    <property type="component" value="Unassembled WGS sequence"/>
</dbReference>
<feature type="transmembrane region" description="Helical" evidence="1">
    <location>
        <begin position="268"/>
        <end position="286"/>
    </location>
</feature>
<proteinExistence type="predicted"/>
<gene>
    <name evidence="2" type="ORF">ESP57_04395</name>
</gene>
<feature type="transmembrane region" description="Helical" evidence="1">
    <location>
        <begin position="214"/>
        <end position="235"/>
    </location>
</feature>
<dbReference type="Pfam" id="PF20176">
    <property type="entry name" value="DUF6541"/>
    <property type="match status" value="1"/>
</dbReference>
<feature type="transmembrane region" description="Helical" evidence="1">
    <location>
        <begin position="247"/>
        <end position="262"/>
    </location>
</feature>
<feature type="transmembrane region" description="Helical" evidence="1">
    <location>
        <begin position="298"/>
        <end position="320"/>
    </location>
</feature>
<feature type="transmembrane region" description="Helical" evidence="1">
    <location>
        <begin position="64"/>
        <end position="84"/>
    </location>
</feature>
<feature type="transmembrane region" description="Helical" evidence="1">
    <location>
        <begin position="349"/>
        <end position="368"/>
    </location>
</feature>
<feature type="transmembrane region" description="Helical" evidence="1">
    <location>
        <begin position="458"/>
        <end position="481"/>
    </location>
</feature>
<reference evidence="2 3" key="1">
    <citation type="submission" date="2019-01" db="EMBL/GenBank/DDBJ databases">
        <authorList>
            <person name="Li J."/>
        </authorList>
    </citation>
    <scope>NUCLEOTIDE SEQUENCE [LARGE SCALE GENOMIC DNA]</scope>
    <source>
        <strain evidence="2 3">CCUG 35506</strain>
    </source>
</reference>
<keyword evidence="1" id="KW-0812">Transmembrane</keyword>
<name>A0A4Q2JRS8_9MICO</name>
<evidence type="ECO:0008006" key="4">
    <source>
        <dbReference type="Google" id="ProtNLM"/>
    </source>
</evidence>
<dbReference type="OrthoDB" id="3169698at2"/>
<feature type="transmembrane region" description="Helical" evidence="1">
    <location>
        <begin position="33"/>
        <end position="52"/>
    </location>
</feature>
<dbReference type="AlphaFoldDB" id="A0A4Q2JRS8"/>
<dbReference type="EMBL" id="SDPO01000001">
    <property type="protein sequence ID" value="RXZ51031.1"/>
    <property type="molecule type" value="Genomic_DNA"/>
</dbReference>
<keyword evidence="1" id="KW-0472">Membrane</keyword>